<gene>
    <name evidence="2" type="ORF">KCQ71_10320</name>
</gene>
<dbReference type="InterPro" id="IPR029068">
    <property type="entry name" value="Glyas_Bleomycin-R_OHBP_Dase"/>
</dbReference>
<evidence type="ECO:0000313" key="3">
    <source>
        <dbReference type="Proteomes" id="UP000826651"/>
    </source>
</evidence>
<name>A0ABS7S867_9MICO</name>
<accession>A0ABS7S867</accession>
<dbReference type="Gene3D" id="3.10.180.10">
    <property type="entry name" value="2,3-Dihydroxybiphenyl 1,2-Dioxygenase, domain 1"/>
    <property type="match status" value="1"/>
</dbReference>
<reference evidence="2 3" key="1">
    <citation type="submission" date="2021-04" db="EMBL/GenBank/DDBJ databases">
        <title>Ruania sp. nov., isolated from sandy soil of mangrove forest.</title>
        <authorList>
            <person name="Ge X."/>
            <person name="Huang R."/>
            <person name="Liu W."/>
        </authorList>
    </citation>
    <scope>NUCLEOTIDE SEQUENCE [LARGE SCALE GENOMIC DNA]</scope>
    <source>
        <strain evidence="2 3">N2-46</strain>
    </source>
</reference>
<dbReference type="Proteomes" id="UP000826651">
    <property type="component" value="Unassembled WGS sequence"/>
</dbReference>
<protein>
    <submittedName>
        <fullName evidence="2">VOC family protein</fullName>
    </submittedName>
</protein>
<feature type="domain" description="VOC" evidence="1">
    <location>
        <begin position="3"/>
        <end position="126"/>
    </location>
</feature>
<keyword evidence="3" id="KW-1185">Reference proteome</keyword>
<organism evidence="2 3">
    <name type="scientific">Occultella gossypii</name>
    <dbReference type="NCBI Taxonomy" id="2800820"/>
    <lineage>
        <taxon>Bacteria</taxon>
        <taxon>Bacillati</taxon>
        <taxon>Actinomycetota</taxon>
        <taxon>Actinomycetes</taxon>
        <taxon>Micrococcales</taxon>
        <taxon>Ruaniaceae</taxon>
        <taxon>Occultella</taxon>
    </lineage>
</organism>
<dbReference type="InterPro" id="IPR037523">
    <property type="entry name" value="VOC_core"/>
</dbReference>
<dbReference type="RefSeq" id="WP_223405509.1">
    <property type="nucleotide sequence ID" value="NZ_JAGSHT010000010.1"/>
</dbReference>
<evidence type="ECO:0000313" key="2">
    <source>
        <dbReference type="EMBL" id="MBZ2196549.1"/>
    </source>
</evidence>
<dbReference type="EMBL" id="JAGSHT010000010">
    <property type="protein sequence ID" value="MBZ2196549.1"/>
    <property type="molecule type" value="Genomic_DNA"/>
</dbReference>
<dbReference type="Pfam" id="PF00903">
    <property type="entry name" value="Glyoxalase"/>
    <property type="match status" value="1"/>
</dbReference>
<evidence type="ECO:0000259" key="1">
    <source>
        <dbReference type="PROSITE" id="PS51819"/>
    </source>
</evidence>
<comment type="caution">
    <text evidence="2">The sequence shown here is derived from an EMBL/GenBank/DDBJ whole genome shotgun (WGS) entry which is preliminary data.</text>
</comment>
<proteinExistence type="predicted"/>
<dbReference type="SUPFAM" id="SSF54593">
    <property type="entry name" value="Glyoxalase/Bleomycin resistance protein/Dihydroxybiphenyl dioxygenase"/>
    <property type="match status" value="1"/>
</dbReference>
<dbReference type="InterPro" id="IPR004360">
    <property type="entry name" value="Glyas_Fos-R_dOase_dom"/>
</dbReference>
<dbReference type="PROSITE" id="PS51819">
    <property type="entry name" value="VOC"/>
    <property type="match status" value="1"/>
</dbReference>
<sequence>MEFYDPQVILFVADCERAAAFYANFSFAETFRSGPTAPVKIEMTLGGFGLGLALPDPAASSHGLTPVTAGHRACVTIWTDDVDGAYALALAAGAADHEGPHPFLDGQLRVAFVEDPDGHPIQLVQRVAA</sequence>